<dbReference type="PANTHER" id="PTHR12308">
    <property type="entry name" value="ANOCTAMIN"/>
    <property type="match status" value="1"/>
</dbReference>
<evidence type="ECO:0000256" key="7">
    <source>
        <dbReference type="ARBA" id="ARBA00023180"/>
    </source>
</evidence>
<feature type="domain" description="Anoctamin dimerisation" evidence="10">
    <location>
        <begin position="1"/>
        <end position="188"/>
    </location>
</feature>
<dbReference type="Ensembl" id="ENSSTUT00000024943.1">
    <property type="protein sequence ID" value="ENSSTUP00000023774.1"/>
    <property type="gene ID" value="ENSSTUG00000009739.1"/>
</dbReference>
<proteinExistence type="inferred from homology"/>
<feature type="transmembrane region" description="Helical" evidence="8">
    <location>
        <begin position="579"/>
        <end position="601"/>
    </location>
</feature>
<dbReference type="GeneTree" id="ENSGT00940000155692"/>
<keyword evidence="6 8" id="KW-0472">Membrane</keyword>
<evidence type="ECO:0000256" key="1">
    <source>
        <dbReference type="ARBA" id="ARBA00004651"/>
    </source>
</evidence>
<gene>
    <name evidence="11" type="primary">ANO5</name>
    <name evidence="11" type="synonym">LOC115167127</name>
</gene>
<comment type="subcellular location">
    <subcellularLocation>
        <location evidence="1">Cell membrane</location>
        <topology evidence="1">Multi-pass membrane protein</topology>
    </subcellularLocation>
    <subcellularLocation>
        <location evidence="8">Membrane</location>
        <topology evidence="8">Multi-pass membrane protein</topology>
    </subcellularLocation>
</comment>
<evidence type="ECO:0000256" key="4">
    <source>
        <dbReference type="ARBA" id="ARBA00022692"/>
    </source>
</evidence>
<protein>
    <recommendedName>
        <fullName evidence="8">Anoctamin</fullName>
    </recommendedName>
</protein>
<feature type="domain" description="Anoctamin transmembrane" evidence="9">
    <location>
        <begin position="191"/>
        <end position="779"/>
    </location>
</feature>
<reference evidence="11" key="2">
    <citation type="submission" date="2025-09" db="UniProtKB">
        <authorList>
            <consortium name="Ensembl"/>
        </authorList>
    </citation>
    <scope>IDENTIFICATION</scope>
</reference>
<organism evidence="11 12">
    <name type="scientific">Salmo trutta</name>
    <name type="common">Brown trout</name>
    <dbReference type="NCBI Taxonomy" id="8032"/>
    <lineage>
        <taxon>Eukaryota</taxon>
        <taxon>Metazoa</taxon>
        <taxon>Chordata</taxon>
        <taxon>Craniata</taxon>
        <taxon>Vertebrata</taxon>
        <taxon>Euteleostomi</taxon>
        <taxon>Actinopterygii</taxon>
        <taxon>Neopterygii</taxon>
        <taxon>Teleostei</taxon>
        <taxon>Protacanthopterygii</taxon>
        <taxon>Salmoniformes</taxon>
        <taxon>Salmonidae</taxon>
        <taxon>Salmoninae</taxon>
        <taxon>Salmo</taxon>
    </lineage>
</organism>
<dbReference type="InterPro" id="IPR049452">
    <property type="entry name" value="Anoctamin_TM"/>
</dbReference>
<evidence type="ECO:0000256" key="2">
    <source>
        <dbReference type="ARBA" id="ARBA00009671"/>
    </source>
</evidence>
<dbReference type="Proteomes" id="UP000472277">
    <property type="component" value="Chromosome 29"/>
</dbReference>
<dbReference type="GO" id="GO:0046983">
    <property type="term" value="F:protein dimerization activity"/>
    <property type="evidence" value="ECO:0007669"/>
    <property type="project" value="InterPro"/>
</dbReference>
<dbReference type="InterPro" id="IPR032394">
    <property type="entry name" value="Anoct_dimer"/>
</dbReference>
<name>A0A673XHP8_SALTR</name>
<accession>A0A673XHP8</accession>
<feature type="transmembrane region" description="Helical" evidence="8">
    <location>
        <begin position="362"/>
        <end position="392"/>
    </location>
</feature>
<evidence type="ECO:0000256" key="3">
    <source>
        <dbReference type="ARBA" id="ARBA00022475"/>
    </source>
</evidence>
<dbReference type="GO" id="GO:0005886">
    <property type="term" value="C:plasma membrane"/>
    <property type="evidence" value="ECO:0007669"/>
    <property type="project" value="UniProtKB-SubCell"/>
</dbReference>
<keyword evidence="5 8" id="KW-1133">Transmembrane helix</keyword>
<feature type="transmembrane region" description="Helical" evidence="8">
    <location>
        <begin position="636"/>
        <end position="655"/>
    </location>
</feature>
<feature type="transmembrane region" description="Helical" evidence="8">
    <location>
        <begin position="281"/>
        <end position="300"/>
    </location>
</feature>
<dbReference type="Pfam" id="PF16178">
    <property type="entry name" value="Anoct_dimer"/>
    <property type="match status" value="1"/>
</dbReference>
<keyword evidence="4 8" id="KW-0812">Transmembrane</keyword>
<evidence type="ECO:0000256" key="8">
    <source>
        <dbReference type="RuleBase" id="RU280814"/>
    </source>
</evidence>
<evidence type="ECO:0000256" key="5">
    <source>
        <dbReference type="ARBA" id="ARBA00022989"/>
    </source>
</evidence>
<dbReference type="PANTHER" id="PTHR12308:SF45">
    <property type="entry name" value="ANOCTAMIN"/>
    <property type="match status" value="1"/>
</dbReference>
<dbReference type="AlphaFoldDB" id="A0A673XHP8"/>
<evidence type="ECO:0000259" key="10">
    <source>
        <dbReference type="Pfam" id="PF16178"/>
    </source>
</evidence>
<dbReference type="Pfam" id="PF04547">
    <property type="entry name" value="Anoctamin"/>
    <property type="match status" value="1"/>
</dbReference>
<feature type="transmembrane region" description="Helical" evidence="8">
    <location>
        <begin position="744"/>
        <end position="765"/>
    </location>
</feature>
<dbReference type="GO" id="GO:0005254">
    <property type="term" value="F:chloride channel activity"/>
    <property type="evidence" value="ECO:0007669"/>
    <property type="project" value="TreeGrafter"/>
</dbReference>
<feature type="transmembrane region" description="Helical" evidence="8">
    <location>
        <begin position="460"/>
        <end position="478"/>
    </location>
</feature>
<comment type="similarity">
    <text evidence="2 8">Belongs to the anoctamin family.</text>
</comment>
<reference evidence="11" key="1">
    <citation type="submission" date="2025-08" db="UniProtKB">
        <authorList>
            <consortium name="Ensembl"/>
        </authorList>
    </citation>
    <scope>IDENTIFICATION</scope>
</reference>
<evidence type="ECO:0000256" key="6">
    <source>
        <dbReference type="ARBA" id="ARBA00023136"/>
    </source>
</evidence>
<feature type="transmembrane region" description="Helical" evidence="8">
    <location>
        <begin position="412"/>
        <end position="433"/>
    </location>
</feature>
<evidence type="ECO:0000313" key="11">
    <source>
        <dbReference type="Ensembl" id="ENSSTUP00000023774.1"/>
    </source>
</evidence>
<evidence type="ECO:0000259" key="9">
    <source>
        <dbReference type="Pfam" id="PF04547"/>
    </source>
</evidence>
<keyword evidence="12" id="KW-1185">Reference proteome</keyword>
<evidence type="ECO:0000313" key="12">
    <source>
        <dbReference type="Proteomes" id="UP000472277"/>
    </source>
</evidence>
<dbReference type="InterPro" id="IPR007632">
    <property type="entry name" value="Anoctamin"/>
</dbReference>
<feature type="transmembrane region" description="Helical" evidence="8">
    <location>
        <begin position="202"/>
        <end position="229"/>
    </location>
</feature>
<keyword evidence="7" id="KW-0325">Glycoprotein</keyword>
<keyword evidence="3" id="KW-1003">Cell membrane</keyword>
<sequence length="825" mass="96696">ERRREFEANLRKAGLELETEDKSDSDDLKTYFLKIHAPWEVLATYADVLKIKVPFKESDIPHGQDVPLEWLSRPFRLPEKVMRPQPDYFTSPFDKDKIDFFLIKNQDTFFPPSTRNRIVYYILSRCPYYKEDRKETDKKGIKRLLNNGTYTSAFPLHDRNTNEQCESERYHLYKNWARFLCFYKEQPLNLIRKYYGEKIGIYFAWLGFYTEMLFFAAVMGVICFTYGVLSYDDNLTSKEICDPSIGGSIVMCPLCDKKCSYWKLNSTCLSSWQSHLFDNEGTVFFAMFMGIWVTLFLEFWKRRQAQLEYEWDLVDFEEEQQQLQIRPEFETRCTDQRLNRITQVRPYLPLPKKCGRFCLSGVTVLFWMLLIVACITGVIVYRLAVYAAFASIMKDSPTKKIHLVGSLITPQLATSVTASFINFVIIMILNFFYERVAIWITDMEIPKTHLEYENKLTMKMFLFQFVNYYSSCFYVAFFKGKFVGYPGNYTYMFGKYSRLRNEECDPGGCLIELTTQLVIVMTGKQVCGNIQEALLPCIFTPPWGVNHRKARKNQYSRWEQDHDLQNFSQLGLFYEYLEMVIQFGFITLFVASFPLAPLLALCNNILEVRVDAWKFTTQFRRPVAAKAHNIGAWQEILNVVAILSVVTNAFIMAFTSDMIPRLVYLYAYHPGSEATMSGYINNSLSVYDISQIPLLSTPEEGAIPVWFNGSFITSCRYRDYRYPPGHQREYSHTMQFWHILAAKLAFIIIMEHVVFVVKFFVAWLIPDVPSEVKARIKRERYLIQEYLHNYEVEKLKIQLSQSFIIEAKPEVCTATDKHDVLSECL</sequence>